<dbReference type="Gene3D" id="2.70.98.10">
    <property type="match status" value="1"/>
</dbReference>
<keyword evidence="4" id="KW-0378">Hydrolase</keyword>
<dbReference type="EMBL" id="AP011710">
    <property type="protein sequence ID" value="BAL55126.1"/>
    <property type="molecule type" value="Genomic_DNA"/>
</dbReference>
<dbReference type="InterPro" id="IPR006425">
    <property type="entry name" value="Glucoamylase_bac"/>
</dbReference>
<dbReference type="GO" id="GO:0030246">
    <property type="term" value="F:carbohydrate binding"/>
    <property type="evidence" value="ECO:0007669"/>
    <property type="project" value="InterPro"/>
</dbReference>
<organism evidence="4">
    <name type="scientific">uncultured Acidobacteriota bacterium</name>
    <dbReference type="NCBI Taxonomy" id="171953"/>
    <lineage>
        <taxon>Bacteria</taxon>
        <taxon>Pseudomonadati</taxon>
        <taxon>Acidobacteriota</taxon>
        <taxon>environmental samples</taxon>
    </lineage>
</organism>
<reference evidence="4" key="1">
    <citation type="journal article" date="2005" name="Environ. Microbiol.">
        <title>Genetic and functional properties of uncultivated thermophilic crenarchaeotes from a subsurface gold mine as revealed by analysis of genome fragments.</title>
        <authorList>
            <person name="Nunoura T."/>
            <person name="Hirayama H."/>
            <person name="Takami H."/>
            <person name="Oida H."/>
            <person name="Nishi S."/>
            <person name="Shimamura S."/>
            <person name="Suzuki Y."/>
            <person name="Inagaki F."/>
            <person name="Takai K."/>
            <person name="Nealson K.H."/>
            <person name="Horikoshi K."/>
        </authorList>
    </citation>
    <scope>NUCLEOTIDE SEQUENCE</scope>
</reference>
<protein>
    <submittedName>
        <fullName evidence="4">Glycosyl hydrolase</fullName>
    </submittedName>
</protein>
<dbReference type="PANTHER" id="PTHR31616:SF0">
    <property type="entry name" value="GLUCAN 1,4-ALPHA-GLUCOSIDASE"/>
    <property type="match status" value="1"/>
</dbReference>
<dbReference type="Pfam" id="PF09137">
    <property type="entry name" value="Glucodextran_N"/>
    <property type="match status" value="1"/>
</dbReference>
<feature type="domain" description="GH15-like" evidence="2">
    <location>
        <begin position="293"/>
        <end position="345"/>
    </location>
</feature>
<dbReference type="AlphaFoldDB" id="H5SG40"/>
<dbReference type="NCBIfam" id="TIGR01535">
    <property type="entry name" value="glucan_glucosid"/>
    <property type="match status" value="1"/>
</dbReference>
<evidence type="ECO:0000259" key="3">
    <source>
        <dbReference type="Pfam" id="PF09137"/>
    </source>
</evidence>
<dbReference type="GO" id="GO:0005975">
    <property type="term" value="P:carbohydrate metabolic process"/>
    <property type="evidence" value="ECO:0007669"/>
    <property type="project" value="InterPro"/>
</dbReference>
<gene>
    <name evidence="4" type="ORF">HGMM_F23D12C05</name>
</gene>
<name>H5SG40_9BACT</name>
<dbReference type="InterPro" id="IPR008928">
    <property type="entry name" value="6-hairpin_glycosidase_sf"/>
</dbReference>
<evidence type="ECO:0000313" key="4">
    <source>
        <dbReference type="EMBL" id="BAL55126.1"/>
    </source>
</evidence>
<feature type="region of interest" description="Disordered" evidence="1">
    <location>
        <begin position="1"/>
        <end position="24"/>
    </location>
</feature>
<dbReference type="InterPro" id="IPR014718">
    <property type="entry name" value="GH-type_carb-bd"/>
</dbReference>
<feature type="domain" description="Glucodextranase N-terminal" evidence="3">
    <location>
        <begin position="6"/>
        <end position="267"/>
    </location>
</feature>
<reference evidence="4" key="2">
    <citation type="journal article" date="2012" name="PLoS ONE">
        <title>A Deeply Branching Thermophilic Bacterium with an Ancient Acetyl-CoA Pathway Dominates a Subsurface Ecosystem.</title>
        <authorList>
            <person name="Takami H."/>
            <person name="Noguchi H."/>
            <person name="Takaki Y."/>
            <person name="Uchiyama I."/>
            <person name="Toyoda A."/>
            <person name="Nishi S."/>
            <person name="Chee G.-J."/>
            <person name="Arai W."/>
            <person name="Nunoura T."/>
            <person name="Itoh T."/>
            <person name="Hattori M."/>
            <person name="Takai K."/>
        </authorList>
    </citation>
    <scope>NUCLEOTIDE SEQUENCE</scope>
</reference>
<dbReference type="GO" id="GO:0004553">
    <property type="term" value="F:hydrolase activity, hydrolyzing O-glycosyl compounds"/>
    <property type="evidence" value="ECO:0007669"/>
    <property type="project" value="UniProtKB-ARBA"/>
</dbReference>
<dbReference type="GO" id="GO:0016757">
    <property type="term" value="F:glycosyltransferase activity"/>
    <property type="evidence" value="ECO:0007669"/>
    <property type="project" value="UniProtKB-ARBA"/>
</dbReference>
<dbReference type="InterPro" id="IPR011013">
    <property type="entry name" value="Gal_mutarotase_sf_dom"/>
</dbReference>
<accession>H5SG40</accession>
<dbReference type="InterPro" id="IPR012341">
    <property type="entry name" value="6hp_glycosidase-like_sf"/>
</dbReference>
<dbReference type="InterPro" id="IPR011613">
    <property type="entry name" value="GH15-like"/>
</dbReference>
<dbReference type="SUPFAM" id="SSF74650">
    <property type="entry name" value="Galactose mutarotase-like"/>
    <property type="match status" value="1"/>
</dbReference>
<evidence type="ECO:0000259" key="2">
    <source>
        <dbReference type="Pfam" id="PF00723"/>
    </source>
</evidence>
<dbReference type="PANTHER" id="PTHR31616">
    <property type="entry name" value="TREHALASE"/>
    <property type="match status" value="1"/>
</dbReference>
<dbReference type="InterPro" id="IPR015220">
    <property type="entry name" value="Glucodextranase_N"/>
</dbReference>
<evidence type="ECO:0000256" key="1">
    <source>
        <dbReference type="SAM" id="MobiDB-lite"/>
    </source>
</evidence>
<dbReference type="SUPFAM" id="SSF48208">
    <property type="entry name" value="Six-hairpin glycosidases"/>
    <property type="match status" value="1"/>
</dbReference>
<dbReference type="Gene3D" id="1.50.10.10">
    <property type="match status" value="1"/>
</dbReference>
<feature type="domain" description="GH15-like" evidence="2">
    <location>
        <begin position="373"/>
        <end position="677"/>
    </location>
</feature>
<proteinExistence type="predicted"/>
<sequence length="793" mass="89410">MKDGNAFGSPGIPPRWTSSSKEGVGTAYNTSSRVWFTISHGILNEVYYPRIDRPQIRDFQFLITDGETFFHEEKRGLIHRIEYIERHTLGYRIESADKEGRYRIVKEVISDPHEPCVLIRARMEANGDWGDRLQVYALLAPHLEVGGWGNSVRRVRVAGRDILVAWKGQTFLAMGADVGFSRTSCGYVGASDGWQDLKENFRLDWEFDRAENGNVAAIGQIALSDGGEFTVGLAFGDTEHAAVTTLFQSLSVAFVEHRERYIEQWHRVCCEILDLDRYSGDGGRLYRISHSLLLAHEDKTFAGALIASASIPWGEVKGDEDLGGYHLVWTRDMVQSATGLLASGNTVTPRRALIYLACSQRPDGGFPQNFWLDGRPYWSGIQLDEVAFPVMLAWRLWKADALGDFDPYPMVRAAAAYLIRQGPATQQERWEENSGYSPSTLAATIAALICAADFARSRGQESAAVFLEEYADFLESHIERWTVTTQGSLVPGISRHYIRILPTDINDPAPEEDPNRGVLQIRNRPPGEPWEFPAKDIVDAGFLELVRYGIRKPGDPLIEDSLQVVDAVLKVETPFGPCWRRYNHDGYGTRSDGGPFEGWGKGRAWPLLTGERGHYELAAGRDVRRYIRAMEGFASRGGMLPEQVWDEPDRPELGLFLGRPAGSAMPLMWAHAEYIKLLRSTADGQVFDLIAVVADRYLTGRARKDLEVWKPNRQVRWVSPGQVLRIQAPSPFRLRWTVDEWRTVQDTDSRPSGLGIYFVDIPVAEGQSAPVRFTFFWTDGQRWEGRDYEVNVR</sequence>
<dbReference type="Pfam" id="PF00723">
    <property type="entry name" value="Glyco_hydro_15"/>
    <property type="match status" value="2"/>
</dbReference>
<dbReference type="CDD" id="cd07430">
    <property type="entry name" value="GH15_N"/>
    <property type="match status" value="1"/>
</dbReference>